<organism evidence="1">
    <name type="scientific">marine sediment metagenome</name>
    <dbReference type="NCBI Taxonomy" id="412755"/>
    <lineage>
        <taxon>unclassified sequences</taxon>
        <taxon>metagenomes</taxon>
        <taxon>ecological metagenomes</taxon>
    </lineage>
</organism>
<reference evidence="1" key="1">
    <citation type="journal article" date="2014" name="Front. Microbiol.">
        <title>High frequency of phylogenetically diverse reductive dehalogenase-homologous genes in deep subseafloor sedimentary metagenomes.</title>
        <authorList>
            <person name="Kawai M."/>
            <person name="Futagami T."/>
            <person name="Toyoda A."/>
            <person name="Takaki Y."/>
            <person name="Nishi S."/>
            <person name="Hori S."/>
            <person name="Arai W."/>
            <person name="Tsubouchi T."/>
            <person name="Morono Y."/>
            <person name="Uchiyama I."/>
            <person name="Ito T."/>
            <person name="Fujiyama A."/>
            <person name="Inagaki F."/>
            <person name="Takami H."/>
        </authorList>
    </citation>
    <scope>NUCLEOTIDE SEQUENCE</scope>
    <source>
        <strain evidence="1">Expedition CK06-06</strain>
    </source>
</reference>
<sequence>ELPELNKVVRGFVEKFQNSYWKIKGFENSVFML</sequence>
<accession>X1BH47</accession>
<protein>
    <submittedName>
        <fullName evidence="1">Uncharacterized protein</fullName>
    </submittedName>
</protein>
<dbReference type="AlphaFoldDB" id="X1BH47"/>
<dbReference type="EMBL" id="BART01004484">
    <property type="protein sequence ID" value="GAG71381.1"/>
    <property type="molecule type" value="Genomic_DNA"/>
</dbReference>
<evidence type="ECO:0000313" key="1">
    <source>
        <dbReference type="EMBL" id="GAG71381.1"/>
    </source>
</evidence>
<feature type="non-terminal residue" evidence="1">
    <location>
        <position position="1"/>
    </location>
</feature>
<comment type="caution">
    <text evidence="1">The sequence shown here is derived from an EMBL/GenBank/DDBJ whole genome shotgun (WGS) entry which is preliminary data.</text>
</comment>
<name>X1BH47_9ZZZZ</name>
<proteinExistence type="predicted"/>
<gene>
    <name evidence="1" type="ORF">S01H4_11216</name>
</gene>